<accession>A0A8E2EF35</accession>
<organism evidence="2 3">
    <name type="scientific">Lepidopterella palustris CBS 459.81</name>
    <dbReference type="NCBI Taxonomy" id="1314670"/>
    <lineage>
        <taxon>Eukaryota</taxon>
        <taxon>Fungi</taxon>
        <taxon>Dikarya</taxon>
        <taxon>Ascomycota</taxon>
        <taxon>Pezizomycotina</taxon>
        <taxon>Dothideomycetes</taxon>
        <taxon>Pleosporomycetidae</taxon>
        <taxon>Mytilinidiales</taxon>
        <taxon>Argynnaceae</taxon>
        <taxon>Lepidopterella</taxon>
    </lineage>
</organism>
<keyword evidence="1" id="KW-0472">Membrane</keyword>
<keyword evidence="1" id="KW-1133">Transmembrane helix</keyword>
<keyword evidence="1" id="KW-0812">Transmembrane</keyword>
<evidence type="ECO:0000256" key="1">
    <source>
        <dbReference type="SAM" id="Phobius"/>
    </source>
</evidence>
<name>A0A8E2EF35_9PEZI</name>
<dbReference type="Proteomes" id="UP000250266">
    <property type="component" value="Unassembled WGS sequence"/>
</dbReference>
<feature type="transmembrane region" description="Helical" evidence="1">
    <location>
        <begin position="40"/>
        <end position="58"/>
    </location>
</feature>
<reference evidence="2 3" key="1">
    <citation type="journal article" date="2016" name="Nat. Commun.">
        <title>Ectomycorrhizal ecology is imprinted in the genome of the dominant symbiotic fungus Cenococcum geophilum.</title>
        <authorList>
            <consortium name="DOE Joint Genome Institute"/>
            <person name="Peter M."/>
            <person name="Kohler A."/>
            <person name="Ohm R.A."/>
            <person name="Kuo A."/>
            <person name="Krutzmann J."/>
            <person name="Morin E."/>
            <person name="Arend M."/>
            <person name="Barry K.W."/>
            <person name="Binder M."/>
            <person name="Choi C."/>
            <person name="Clum A."/>
            <person name="Copeland A."/>
            <person name="Grisel N."/>
            <person name="Haridas S."/>
            <person name="Kipfer T."/>
            <person name="LaButti K."/>
            <person name="Lindquist E."/>
            <person name="Lipzen A."/>
            <person name="Maire R."/>
            <person name="Meier B."/>
            <person name="Mihaltcheva S."/>
            <person name="Molinier V."/>
            <person name="Murat C."/>
            <person name="Poggeler S."/>
            <person name="Quandt C.A."/>
            <person name="Sperisen C."/>
            <person name="Tritt A."/>
            <person name="Tisserant E."/>
            <person name="Crous P.W."/>
            <person name="Henrissat B."/>
            <person name="Nehls U."/>
            <person name="Egli S."/>
            <person name="Spatafora J.W."/>
            <person name="Grigoriev I.V."/>
            <person name="Martin F.M."/>
        </authorList>
    </citation>
    <scope>NUCLEOTIDE SEQUENCE [LARGE SCALE GENOMIC DNA]</scope>
    <source>
        <strain evidence="2 3">CBS 459.81</strain>
    </source>
</reference>
<proteinExistence type="predicted"/>
<evidence type="ECO:0000313" key="2">
    <source>
        <dbReference type="EMBL" id="OCK82629.1"/>
    </source>
</evidence>
<keyword evidence="3" id="KW-1185">Reference proteome</keyword>
<dbReference type="AlphaFoldDB" id="A0A8E2EF35"/>
<protein>
    <submittedName>
        <fullName evidence="2">Uncharacterized protein</fullName>
    </submittedName>
</protein>
<gene>
    <name evidence="2" type="ORF">K432DRAFT_214494</name>
</gene>
<sequence>MRMHASCTPAKLQRCGIRSTPALCFCLALSYTYHGNDCRTFILVLVLSAVDLVAFILSSCSDSNIWYTSLCSVSILGSIGERHRLGSIVKWAYDWMGDYYIPWREAKPTSIV</sequence>
<dbReference type="EMBL" id="KV744882">
    <property type="protein sequence ID" value="OCK82629.1"/>
    <property type="molecule type" value="Genomic_DNA"/>
</dbReference>
<evidence type="ECO:0000313" key="3">
    <source>
        <dbReference type="Proteomes" id="UP000250266"/>
    </source>
</evidence>